<evidence type="ECO:0000313" key="2">
    <source>
        <dbReference type="Proteomes" id="UP000028492"/>
    </source>
</evidence>
<evidence type="ECO:0000313" key="1">
    <source>
        <dbReference type="EMBL" id="AIG79056.1"/>
    </source>
</evidence>
<dbReference type="EMBL" id="CP008953">
    <property type="protein sequence ID" value="AIG79056.1"/>
    <property type="molecule type" value="Genomic_DNA"/>
</dbReference>
<keyword evidence="2" id="KW-1185">Reference proteome</keyword>
<dbReference type="HOGENOM" id="CLU_2581969_0_0_11"/>
<reference evidence="1 2" key="1">
    <citation type="journal article" date="2014" name="J. Biotechnol.">
        <title>Complete genome sequence of the actinobacterium Amycolatopsis japonica MG417-CF17(T) (=DSM 44213T) producing (S,S)-N,N'-ethylenediaminedisuccinic acid.</title>
        <authorList>
            <person name="Stegmann E."/>
            <person name="Albersmeier A."/>
            <person name="Spohn M."/>
            <person name="Gert H."/>
            <person name="Weber T."/>
            <person name="Wohlleben W."/>
            <person name="Kalinowski J."/>
            <person name="Ruckert C."/>
        </authorList>
    </citation>
    <scope>NUCLEOTIDE SEQUENCE [LARGE SCALE GENOMIC DNA]</scope>
    <source>
        <strain evidence="2">MG417-CF17 (DSM 44213)</strain>
    </source>
</reference>
<dbReference type="STRING" id="208439.AJAP_31170"/>
<organism evidence="1 2">
    <name type="scientific">Amycolatopsis japonica</name>
    <dbReference type="NCBI Taxonomy" id="208439"/>
    <lineage>
        <taxon>Bacteria</taxon>
        <taxon>Bacillati</taxon>
        <taxon>Actinomycetota</taxon>
        <taxon>Actinomycetes</taxon>
        <taxon>Pseudonocardiales</taxon>
        <taxon>Pseudonocardiaceae</taxon>
        <taxon>Amycolatopsis</taxon>
        <taxon>Amycolatopsis japonica group</taxon>
    </lineage>
</organism>
<dbReference type="AlphaFoldDB" id="A0A075V397"/>
<proteinExistence type="predicted"/>
<name>A0A075V397_9PSEU</name>
<gene>
    <name evidence="1" type="ORF">AJAP_31170</name>
</gene>
<dbReference type="KEGG" id="aja:AJAP_31170"/>
<sequence length="80" mass="7901">MLAWRLLPCEGQVVTGPVVMDCVDFGALDDQKSTQSPGLSGAGHAEGPVAWGWLAGSSGPRRGAGCYGGVFGAGPGIGVG</sequence>
<accession>A0A075V397</accession>
<protein>
    <submittedName>
        <fullName evidence="1">Uncharacterized protein</fullName>
    </submittedName>
</protein>
<dbReference type="Proteomes" id="UP000028492">
    <property type="component" value="Chromosome"/>
</dbReference>